<sequence>MIARSKNFAACVSQVIASQQYKYYPNSEDLNEYGIPYGFHSFDMKGIFKGYPFVLDVNLNSERAIEMINYLEESNYIDNENSQVRVQILTYNGNMDFFVNSVVMFTSQPGGTIHIVHDIDVRAPFSLPSLRGVPQERPLHIPPSPPFRLLLGQFRRPHGRRVALGAVKVESTIGTMSWVRIFFEVALAICFVMNLYSETSEMVDTYRETESVMPYFKDFFNVIDCMSLAALGGIIMLYVYIRVLGGEFDIERRYRIYESLTGYDEYGQHVNWLELYNGRPTHPLTWSTQKASPPIGC</sequence>
<protein>
    <recommendedName>
        <fullName evidence="4">Polycystin domain-containing protein</fullName>
    </recommendedName>
</protein>
<dbReference type="PANTHER" id="PTHR10877:SF183">
    <property type="entry name" value="AT14535P-RELATED"/>
    <property type="match status" value="1"/>
</dbReference>
<name>A0AAE0F955_9CHLO</name>
<gene>
    <name evidence="2" type="ORF">CYMTET_35453</name>
</gene>
<dbReference type="PANTHER" id="PTHR10877">
    <property type="entry name" value="POLYCYSTIN FAMILY MEMBER"/>
    <property type="match status" value="1"/>
</dbReference>
<keyword evidence="1" id="KW-0812">Transmembrane</keyword>
<evidence type="ECO:0000256" key="1">
    <source>
        <dbReference type="SAM" id="Phobius"/>
    </source>
</evidence>
<evidence type="ECO:0008006" key="4">
    <source>
        <dbReference type="Google" id="ProtNLM"/>
    </source>
</evidence>
<feature type="transmembrane region" description="Helical" evidence="1">
    <location>
        <begin position="219"/>
        <end position="241"/>
    </location>
</feature>
<keyword evidence="1" id="KW-1133">Transmembrane helix</keyword>
<dbReference type="InterPro" id="IPR051223">
    <property type="entry name" value="Polycystin"/>
</dbReference>
<keyword evidence="1" id="KW-0472">Membrane</keyword>
<feature type="transmembrane region" description="Helical" evidence="1">
    <location>
        <begin position="178"/>
        <end position="196"/>
    </location>
</feature>
<dbReference type="Proteomes" id="UP001190700">
    <property type="component" value="Unassembled WGS sequence"/>
</dbReference>
<organism evidence="2 3">
    <name type="scientific">Cymbomonas tetramitiformis</name>
    <dbReference type="NCBI Taxonomy" id="36881"/>
    <lineage>
        <taxon>Eukaryota</taxon>
        <taxon>Viridiplantae</taxon>
        <taxon>Chlorophyta</taxon>
        <taxon>Pyramimonadophyceae</taxon>
        <taxon>Pyramimonadales</taxon>
        <taxon>Pyramimonadaceae</taxon>
        <taxon>Cymbomonas</taxon>
    </lineage>
</organism>
<reference evidence="2 3" key="1">
    <citation type="journal article" date="2015" name="Genome Biol. Evol.">
        <title>Comparative Genomics of a Bacterivorous Green Alga Reveals Evolutionary Causalities and Consequences of Phago-Mixotrophic Mode of Nutrition.</title>
        <authorList>
            <person name="Burns J.A."/>
            <person name="Paasch A."/>
            <person name="Narechania A."/>
            <person name="Kim E."/>
        </authorList>
    </citation>
    <scope>NUCLEOTIDE SEQUENCE [LARGE SCALE GENOMIC DNA]</scope>
    <source>
        <strain evidence="2 3">PLY_AMNH</strain>
    </source>
</reference>
<dbReference type="AlphaFoldDB" id="A0AAE0F955"/>
<dbReference type="EMBL" id="LGRX02022697">
    <property type="protein sequence ID" value="KAK3255358.1"/>
    <property type="molecule type" value="Genomic_DNA"/>
</dbReference>
<evidence type="ECO:0000313" key="3">
    <source>
        <dbReference type="Proteomes" id="UP001190700"/>
    </source>
</evidence>
<evidence type="ECO:0000313" key="2">
    <source>
        <dbReference type="EMBL" id="KAK3255358.1"/>
    </source>
</evidence>
<keyword evidence="3" id="KW-1185">Reference proteome</keyword>
<comment type="caution">
    <text evidence="2">The sequence shown here is derived from an EMBL/GenBank/DDBJ whole genome shotgun (WGS) entry which is preliminary data.</text>
</comment>
<accession>A0AAE0F955</accession>
<proteinExistence type="predicted"/>